<keyword evidence="2" id="KW-1185">Reference proteome</keyword>
<dbReference type="InterPro" id="IPR036485">
    <property type="entry name" value="Glu_synth_asu_C_sf"/>
</dbReference>
<organism evidence="1 2">
    <name type="scientific">Marivita lacus</name>
    <dbReference type="NCBI Taxonomy" id="1323742"/>
    <lineage>
        <taxon>Bacteria</taxon>
        <taxon>Pseudomonadati</taxon>
        <taxon>Pseudomonadota</taxon>
        <taxon>Alphaproteobacteria</taxon>
        <taxon>Rhodobacterales</taxon>
        <taxon>Roseobacteraceae</taxon>
        <taxon>Marivita</taxon>
    </lineage>
</organism>
<protein>
    <submittedName>
        <fullName evidence="1">Protein glxC</fullName>
    </submittedName>
</protein>
<evidence type="ECO:0000313" key="1">
    <source>
        <dbReference type="EMBL" id="GGB91306.1"/>
    </source>
</evidence>
<evidence type="ECO:0000313" key="2">
    <source>
        <dbReference type="Proteomes" id="UP000645462"/>
    </source>
</evidence>
<comment type="caution">
    <text evidence="1">The sequence shown here is derived from an EMBL/GenBank/DDBJ whole genome shotgun (WGS) entry which is preliminary data.</text>
</comment>
<name>A0ABQ1KBZ3_9RHOB</name>
<dbReference type="Gene3D" id="2.160.20.60">
    <property type="entry name" value="Glutamate synthase, alpha subunit, C-terminal domain"/>
    <property type="match status" value="1"/>
</dbReference>
<dbReference type="PIRSF" id="PIRSF006519">
    <property type="entry name" value="GOGAT_dom3"/>
    <property type="match status" value="1"/>
</dbReference>
<accession>A0ABQ1KBZ3</accession>
<dbReference type="CDD" id="cd00504">
    <property type="entry name" value="GXGXG"/>
    <property type="match status" value="1"/>
</dbReference>
<dbReference type="PANTHER" id="PTHR39673:SF5">
    <property type="entry name" value="TUNGSTEN-CONTAINING FORMYLMETHANOFURAN DEHYDROGENASE 2 SUBUNIT C"/>
    <property type="match status" value="1"/>
</dbReference>
<sequence>MQTIDMETTPLRDLNATLQAQAEATNQTAWEIVNPKGSHAIAVGLDAEIEVTVKGSTGYYCGGMNKLATINVHGSVGPGVAENMMSGTVIIDGDASQYAGATGHGGTLIIKGNASSRCGISMKGIDIIVHGNVGHMSAFMAQSGNLVVCGDAGDALGDSIYEARLFVRGSVKSLGADCIEKEMRPEHVALLTDLLERGGCDAKPEEFKRYGSARQLYNFNIDNAY</sequence>
<dbReference type="InterPro" id="IPR012061">
    <property type="entry name" value="Glu_synth_lsu_3"/>
</dbReference>
<proteinExistence type="predicted"/>
<dbReference type="Proteomes" id="UP000645462">
    <property type="component" value="Unassembled WGS sequence"/>
</dbReference>
<reference evidence="2" key="1">
    <citation type="journal article" date="2019" name="Int. J. Syst. Evol. Microbiol.">
        <title>The Global Catalogue of Microorganisms (GCM) 10K type strain sequencing project: providing services to taxonomists for standard genome sequencing and annotation.</title>
        <authorList>
            <consortium name="The Broad Institute Genomics Platform"/>
            <consortium name="The Broad Institute Genome Sequencing Center for Infectious Disease"/>
            <person name="Wu L."/>
            <person name="Ma J."/>
        </authorList>
    </citation>
    <scope>NUCLEOTIDE SEQUENCE [LARGE SCALE GENOMIC DNA]</scope>
    <source>
        <strain evidence="2">CGMCC 1.12478</strain>
    </source>
</reference>
<dbReference type="PANTHER" id="PTHR39673">
    <property type="entry name" value="TUNGSTEN FORMYLMETHANOFURAN DEHYDROGENASE, SUBUNIT C (FWDC)"/>
    <property type="match status" value="1"/>
</dbReference>
<gene>
    <name evidence="1" type="primary">fwdC</name>
    <name evidence="1" type="ORF">GCM10011363_04850</name>
</gene>
<dbReference type="SUPFAM" id="SSF69336">
    <property type="entry name" value="Alpha subunit of glutamate synthase, C-terminal domain"/>
    <property type="match status" value="1"/>
</dbReference>
<dbReference type="EMBL" id="BMFC01000001">
    <property type="protein sequence ID" value="GGB91306.1"/>
    <property type="molecule type" value="Genomic_DNA"/>
</dbReference>